<comment type="subcellular location">
    <subcellularLocation>
        <location evidence="1 14">Cell outer membrane</location>
        <topology evidence="1 14">Multi-pass membrane protein</topology>
    </subcellularLocation>
</comment>
<evidence type="ECO:0000256" key="5">
    <source>
        <dbReference type="ARBA" id="ARBA00022496"/>
    </source>
</evidence>
<dbReference type="EMBL" id="CADIJR010000080">
    <property type="protein sequence ID" value="CAB3700465.1"/>
    <property type="molecule type" value="Genomic_DNA"/>
</dbReference>
<dbReference type="Proteomes" id="UP000507979">
    <property type="component" value="Unassembled WGS sequence"/>
</dbReference>
<evidence type="ECO:0000256" key="17">
    <source>
        <dbReference type="SAM" id="SignalP"/>
    </source>
</evidence>
<evidence type="ECO:0000256" key="13">
    <source>
        <dbReference type="ARBA" id="ARBA00023237"/>
    </source>
</evidence>
<dbReference type="AlphaFoldDB" id="A0A6J5BBY0"/>
<dbReference type="InterPro" id="IPR036942">
    <property type="entry name" value="Beta-barrel_TonB_sf"/>
</dbReference>
<evidence type="ECO:0000259" key="18">
    <source>
        <dbReference type="SMART" id="SM00965"/>
    </source>
</evidence>
<evidence type="ECO:0000256" key="2">
    <source>
        <dbReference type="ARBA" id="ARBA00009810"/>
    </source>
</evidence>
<proteinExistence type="inferred from homology"/>
<keyword evidence="5" id="KW-0410">Iron transport</keyword>
<dbReference type="GO" id="GO:0015344">
    <property type="term" value="F:siderophore uptake transmembrane transporter activity"/>
    <property type="evidence" value="ECO:0007669"/>
    <property type="project" value="TreeGrafter"/>
</dbReference>
<dbReference type="NCBIfam" id="TIGR01783">
    <property type="entry name" value="TonB-siderophor"/>
    <property type="match status" value="1"/>
</dbReference>
<dbReference type="SUPFAM" id="SSF56935">
    <property type="entry name" value="Porins"/>
    <property type="match status" value="1"/>
</dbReference>
<evidence type="ECO:0000256" key="7">
    <source>
        <dbReference type="ARBA" id="ARBA00022729"/>
    </source>
</evidence>
<keyword evidence="6 14" id="KW-0812">Transmembrane</keyword>
<dbReference type="GO" id="GO:0038023">
    <property type="term" value="F:signaling receptor activity"/>
    <property type="evidence" value="ECO:0007669"/>
    <property type="project" value="InterPro"/>
</dbReference>
<dbReference type="InterPro" id="IPR012910">
    <property type="entry name" value="Plug_dom"/>
</dbReference>
<feature type="domain" description="Secretin/TonB short N-terminal" evidence="18">
    <location>
        <begin position="72"/>
        <end position="123"/>
    </location>
</feature>
<dbReference type="InterPro" id="IPR010917">
    <property type="entry name" value="TonB_rcpt_CS"/>
</dbReference>
<evidence type="ECO:0000256" key="16">
    <source>
        <dbReference type="RuleBase" id="RU003357"/>
    </source>
</evidence>
<dbReference type="InterPro" id="IPR037066">
    <property type="entry name" value="Plug_dom_sf"/>
</dbReference>
<dbReference type="InterPro" id="IPR000531">
    <property type="entry name" value="Beta-barrel_TonB"/>
</dbReference>
<dbReference type="InterPro" id="IPR010105">
    <property type="entry name" value="TonB_sidphr_rcpt"/>
</dbReference>
<keyword evidence="9" id="KW-0406">Ion transport</keyword>
<keyword evidence="12 19" id="KW-0675">Receptor</keyword>
<keyword evidence="7 17" id="KW-0732">Signal</keyword>
<evidence type="ECO:0000313" key="20">
    <source>
        <dbReference type="Proteomes" id="UP000507979"/>
    </source>
</evidence>
<keyword evidence="10 16" id="KW-0798">TonB box</keyword>
<dbReference type="PROSITE" id="PS52016">
    <property type="entry name" value="TONB_DEPENDENT_REC_3"/>
    <property type="match status" value="1"/>
</dbReference>
<dbReference type="InterPro" id="IPR039426">
    <property type="entry name" value="TonB-dep_rcpt-like"/>
</dbReference>
<dbReference type="PROSITE" id="PS01156">
    <property type="entry name" value="TONB_DEPENDENT_REC_2"/>
    <property type="match status" value="1"/>
</dbReference>
<evidence type="ECO:0000256" key="6">
    <source>
        <dbReference type="ARBA" id="ARBA00022692"/>
    </source>
</evidence>
<keyword evidence="4 14" id="KW-1134">Transmembrane beta strand</keyword>
<evidence type="ECO:0000256" key="8">
    <source>
        <dbReference type="ARBA" id="ARBA00023004"/>
    </source>
</evidence>
<evidence type="ECO:0000313" key="19">
    <source>
        <dbReference type="EMBL" id="CAB3700465.1"/>
    </source>
</evidence>
<organism evidence="19 20">
    <name type="scientific">Achromobacter insuavis</name>
    <dbReference type="NCBI Taxonomy" id="1287735"/>
    <lineage>
        <taxon>Bacteria</taxon>
        <taxon>Pseudomonadati</taxon>
        <taxon>Pseudomonadota</taxon>
        <taxon>Betaproteobacteria</taxon>
        <taxon>Burkholderiales</taxon>
        <taxon>Alcaligenaceae</taxon>
        <taxon>Achromobacter</taxon>
    </lineage>
</organism>
<evidence type="ECO:0000256" key="10">
    <source>
        <dbReference type="ARBA" id="ARBA00023077"/>
    </source>
</evidence>
<reference evidence="19 20" key="1">
    <citation type="submission" date="2020-04" db="EMBL/GenBank/DDBJ databases">
        <authorList>
            <person name="De Canck E."/>
        </authorList>
    </citation>
    <scope>NUCLEOTIDE SEQUENCE [LARGE SCALE GENOMIC DNA]</scope>
    <source>
        <strain evidence="19 20">LMG 26845</strain>
    </source>
</reference>
<accession>A0A6J5BBY0</accession>
<evidence type="ECO:0000256" key="11">
    <source>
        <dbReference type="ARBA" id="ARBA00023136"/>
    </source>
</evidence>
<evidence type="ECO:0000256" key="9">
    <source>
        <dbReference type="ARBA" id="ARBA00023065"/>
    </source>
</evidence>
<gene>
    <name evidence="19" type="primary">fcuA_6</name>
    <name evidence="19" type="ORF">LMG26845_05207</name>
</gene>
<dbReference type="Gene3D" id="3.55.50.30">
    <property type="match status" value="1"/>
</dbReference>
<feature type="short sequence motif" description="TonB C-terminal box" evidence="15">
    <location>
        <begin position="796"/>
        <end position="813"/>
    </location>
</feature>
<evidence type="ECO:0000256" key="15">
    <source>
        <dbReference type="PROSITE-ProRule" id="PRU10144"/>
    </source>
</evidence>
<dbReference type="SMART" id="SM00965">
    <property type="entry name" value="STN"/>
    <property type="match status" value="1"/>
</dbReference>
<evidence type="ECO:0000256" key="3">
    <source>
        <dbReference type="ARBA" id="ARBA00022448"/>
    </source>
</evidence>
<name>A0A6J5BBY0_9BURK</name>
<sequence>MPPRTPRPHCPPHALRSVALALNLAVAGMTLATASWTPTAQAQPATAPARRYDIPAGPLNTALTHFAQEAGVLLSAPGALTQHKRAAGLSATMTVEQGFAELLRGQGLAAVRQADGSYALRQALPADDAAIGTLPAVRVTGAPESRARALPAPYAGDLVARGGRVGLLGNKDVMETPFSTTSYTSRMIEDWQAETVAQVLHADASVRQTFPEAGPTEFFNVRGFYMPSTDFAWNGLFGLTPGFQVATELLERIEVLKGPGALLYGMTPGGSVGGVINLVPKRAGDTPLTRLTAKFSSDSELGAHLDMGRRFGRDDAFGIRVNAVKSDGRTPLDGQSKNKELGSLAFDYRGERLRVALDAYSIDGRTRGGMPLFTTFAGSQIPDAPDPNLNPLPGARASEHSKALIASAEFDFNDQWMGFASVGTKRQGSSGYMNNALGRNAQPSGAYIGMAKNTRSFSNANAADGGIRGRLRTGPVGHEITLSGNAIRQTGGAVQGPVTMWASNIYAPAQPTLTVGPAALPKSSDSTLSSIALADTLSFLQDEYLLTLGVRQQRVRTKNYAPSGAVTTRYDEHALTPAMGVVIKPWAAPVSVYANYIEGLSQGDRVTDVTAANFGEVFPPYQSKQMEVGAKWDAGALLNTLAVFQITRPSLIKNGDSNRYAPDGEQRNRGIEWSIAGEAAKGLRLLGGATYLKAINTKSSTGLLDGKTAIGVPSWLFNLGAEWDMPSLPGLTLRAAAIYTGQQYADSANTQKLPAWTRLDLAARYATRLAAHNVVFRASVENALDKRYWSGAWYGSTSVGTPRTVKLAVSVDF</sequence>
<dbReference type="InterPro" id="IPR011662">
    <property type="entry name" value="Secretin/TonB_short_N"/>
</dbReference>
<feature type="signal peptide" evidence="17">
    <location>
        <begin position="1"/>
        <end position="42"/>
    </location>
</feature>
<dbReference type="Gene3D" id="2.170.130.10">
    <property type="entry name" value="TonB-dependent receptor, plug domain"/>
    <property type="match status" value="1"/>
</dbReference>
<dbReference type="PANTHER" id="PTHR32552:SF82">
    <property type="entry name" value="FCUA PROTEIN"/>
    <property type="match status" value="1"/>
</dbReference>
<dbReference type="GO" id="GO:0009279">
    <property type="term" value="C:cell outer membrane"/>
    <property type="evidence" value="ECO:0007669"/>
    <property type="project" value="UniProtKB-SubCell"/>
</dbReference>
<dbReference type="RefSeq" id="WP_197287892.1">
    <property type="nucleotide sequence ID" value="NZ_JAKJWS010000002.1"/>
</dbReference>
<feature type="chain" id="PRO_5026980208" evidence="17">
    <location>
        <begin position="43"/>
        <end position="813"/>
    </location>
</feature>
<dbReference type="GO" id="GO:0015891">
    <property type="term" value="P:siderophore transport"/>
    <property type="evidence" value="ECO:0007669"/>
    <property type="project" value="InterPro"/>
</dbReference>
<keyword evidence="11 14" id="KW-0472">Membrane</keyword>
<evidence type="ECO:0000256" key="4">
    <source>
        <dbReference type="ARBA" id="ARBA00022452"/>
    </source>
</evidence>
<keyword evidence="20" id="KW-1185">Reference proteome</keyword>
<evidence type="ECO:0000256" key="1">
    <source>
        <dbReference type="ARBA" id="ARBA00004571"/>
    </source>
</evidence>
<keyword evidence="3 14" id="KW-0813">Transport</keyword>
<dbReference type="Pfam" id="PF07715">
    <property type="entry name" value="Plug"/>
    <property type="match status" value="1"/>
</dbReference>
<protein>
    <submittedName>
        <fullName evidence="19">Ferrichrome receptor FcuA</fullName>
    </submittedName>
</protein>
<evidence type="ECO:0000256" key="12">
    <source>
        <dbReference type="ARBA" id="ARBA00023170"/>
    </source>
</evidence>
<dbReference type="PANTHER" id="PTHR32552">
    <property type="entry name" value="FERRICHROME IRON RECEPTOR-RELATED"/>
    <property type="match status" value="1"/>
</dbReference>
<keyword evidence="8" id="KW-0408">Iron</keyword>
<comment type="similarity">
    <text evidence="2 14 16">Belongs to the TonB-dependent receptor family.</text>
</comment>
<dbReference type="CDD" id="cd01347">
    <property type="entry name" value="ligand_gated_channel"/>
    <property type="match status" value="1"/>
</dbReference>
<dbReference type="Gene3D" id="2.40.170.20">
    <property type="entry name" value="TonB-dependent receptor, beta-barrel domain"/>
    <property type="match status" value="1"/>
</dbReference>
<evidence type="ECO:0000256" key="14">
    <source>
        <dbReference type="PROSITE-ProRule" id="PRU01360"/>
    </source>
</evidence>
<keyword evidence="13 14" id="KW-0998">Cell outer membrane</keyword>
<dbReference type="Pfam" id="PF00593">
    <property type="entry name" value="TonB_dep_Rec_b-barrel"/>
    <property type="match status" value="1"/>
</dbReference>